<dbReference type="Proteomes" id="UP001372338">
    <property type="component" value="Unassembled WGS sequence"/>
</dbReference>
<evidence type="ECO:0000313" key="2">
    <source>
        <dbReference type="Proteomes" id="UP001372338"/>
    </source>
</evidence>
<comment type="caution">
    <text evidence="1">The sequence shown here is derived from an EMBL/GenBank/DDBJ whole genome shotgun (WGS) entry which is preliminary data.</text>
</comment>
<accession>A0AAN9F4K0</accession>
<organism evidence="1 2">
    <name type="scientific">Crotalaria pallida</name>
    <name type="common">Smooth rattlebox</name>
    <name type="synonym">Crotalaria striata</name>
    <dbReference type="NCBI Taxonomy" id="3830"/>
    <lineage>
        <taxon>Eukaryota</taxon>
        <taxon>Viridiplantae</taxon>
        <taxon>Streptophyta</taxon>
        <taxon>Embryophyta</taxon>
        <taxon>Tracheophyta</taxon>
        <taxon>Spermatophyta</taxon>
        <taxon>Magnoliopsida</taxon>
        <taxon>eudicotyledons</taxon>
        <taxon>Gunneridae</taxon>
        <taxon>Pentapetalae</taxon>
        <taxon>rosids</taxon>
        <taxon>fabids</taxon>
        <taxon>Fabales</taxon>
        <taxon>Fabaceae</taxon>
        <taxon>Papilionoideae</taxon>
        <taxon>50 kb inversion clade</taxon>
        <taxon>genistoids sensu lato</taxon>
        <taxon>core genistoids</taxon>
        <taxon>Crotalarieae</taxon>
        <taxon>Crotalaria</taxon>
    </lineage>
</organism>
<protein>
    <submittedName>
        <fullName evidence="1">Uncharacterized protein</fullName>
    </submittedName>
</protein>
<gene>
    <name evidence="1" type="ORF">RIF29_19890</name>
</gene>
<evidence type="ECO:0000313" key="1">
    <source>
        <dbReference type="EMBL" id="KAK7267225.1"/>
    </source>
</evidence>
<dbReference type="AlphaFoldDB" id="A0AAN9F4K0"/>
<dbReference type="EMBL" id="JAYWIO010000004">
    <property type="protein sequence ID" value="KAK7267225.1"/>
    <property type="molecule type" value="Genomic_DNA"/>
</dbReference>
<name>A0AAN9F4K0_CROPI</name>
<reference evidence="1 2" key="1">
    <citation type="submission" date="2024-01" db="EMBL/GenBank/DDBJ databases">
        <title>The genomes of 5 underutilized Papilionoideae crops provide insights into root nodulation and disease resistanc.</title>
        <authorList>
            <person name="Yuan L."/>
        </authorList>
    </citation>
    <scope>NUCLEOTIDE SEQUENCE [LARGE SCALE GENOMIC DNA]</scope>
    <source>
        <strain evidence="1">ZHUSHIDOU_FW_LH</strain>
        <tissue evidence="1">Leaf</tissue>
    </source>
</reference>
<keyword evidence="2" id="KW-1185">Reference proteome</keyword>
<proteinExistence type="predicted"/>
<sequence length="76" mass="8287">MSQSGGTAATATAGSHSLAFRVMRLCRPSLNVDPPLRLHPSDLFLDVFNELHGLGFGEPCKVNCCCREVLLQREKS</sequence>